<feature type="region of interest" description="Disordered" evidence="1">
    <location>
        <begin position="230"/>
        <end position="251"/>
    </location>
</feature>
<accession>A0A835QVJ5</accession>
<dbReference type="OrthoDB" id="1916775at2759"/>
<name>A0A835QVJ5_VANPL</name>
<dbReference type="GO" id="GO:0051783">
    <property type="term" value="P:regulation of nuclear division"/>
    <property type="evidence" value="ECO:0007669"/>
    <property type="project" value="InterPro"/>
</dbReference>
<evidence type="ECO:0000313" key="2">
    <source>
        <dbReference type="EMBL" id="KAG0475562.1"/>
    </source>
</evidence>
<dbReference type="Proteomes" id="UP000639772">
    <property type="component" value="Chromosome 7"/>
</dbReference>
<dbReference type="InterPro" id="IPR034590">
    <property type="entry name" value="POLYCHOME/GIG1"/>
</dbReference>
<dbReference type="GO" id="GO:0005634">
    <property type="term" value="C:nucleus"/>
    <property type="evidence" value="ECO:0007669"/>
    <property type="project" value="InterPro"/>
</dbReference>
<evidence type="ECO:0000256" key="1">
    <source>
        <dbReference type="SAM" id="MobiDB-lite"/>
    </source>
</evidence>
<feature type="region of interest" description="Disordered" evidence="1">
    <location>
        <begin position="112"/>
        <end position="174"/>
    </location>
</feature>
<protein>
    <submittedName>
        <fullName evidence="2">Uncharacterized protein</fullName>
    </submittedName>
</protein>
<feature type="region of interest" description="Disordered" evidence="1">
    <location>
        <begin position="37"/>
        <end position="59"/>
    </location>
</feature>
<sequence length="251" mass="27704">MAEDGDFIQGKMLETKEPILGGGFWIRRVDYSPAVMQGKKKAQPYTPTDNKENTPRGWRRSVALRHRRPGRTPLPEWYPRTPLRDITSILKAYERRRLRIQATQTAAVPLAAGDPLAPLNPPPHQAASAASTTSAKPEKEACPPIKATPQAVELPSTPAPPAGRFEEGSSSAAGTASELLNSIDQIEKAVRRNLRRTTRFESKRATQMRSLMSMRLALSSRAGLVMDLANTPKPQSFDELNSPRMGDTMHD</sequence>
<dbReference type="PANTHER" id="PTHR35119">
    <property type="entry name" value="PROTEIN POLYCHOME"/>
    <property type="match status" value="1"/>
</dbReference>
<feature type="compositionally biased region" description="Low complexity" evidence="1">
    <location>
        <begin position="126"/>
        <end position="135"/>
    </location>
</feature>
<dbReference type="PANTHER" id="PTHR35119:SF1">
    <property type="entry name" value="PROTEIN POLYCHOME"/>
    <property type="match status" value="1"/>
</dbReference>
<dbReference type="AlphaFoldDB" id="A0A835QVJ5"/>
<dbReference type="EMBL" id="JADCNM010000007">
    <property type="protein sequence ID" value="KAG0475562.1"/>
    <property type="molecule type" value="Genomic_DNA"/>
</dbReference>
<proteinExistence type="predicted"/>
<evidence type="ECO:0000313" key="3">
    <source>
        <dbReference type="Proteomes" id="UP000639772"/>
    </source>
</evidence>
<organism evidence="2 3">
    <name type="scientific">Vanilla planifolia</name>
    <name type="common">Vanilla</name>
    <dbReference type="NCBI Taxonomy" id="51239"/>
    <lineage>
        <taxon>Eukaryota</taxon>
        <taxon>Viridiplantae</taxon>
        <taxon>Streptophyta</taxon>
        <taxon>Embryophyta</taxon>
        <taxon>Tracheophyta</taxon>
        <taxon>Spermatophyta</taxon>
        <taxon>Magnoliopsida</taxon>
        <taxon>Liliopsida</taxon>
        <taxon>Asparagales</taxon>
        <taxon>Orchidaceae</taxon>
        <taxon>Vanilloideae</taxon>
        <taxon>Vanilleae</taxon>
        <taxon>Vanilla</taxon>
    </lineage>
</organism>
<gene>
    <name evidence="2" type="ORF">HPP92_015248</name>
</gene>
<reference evidence="2 3" key="1">
    <citation type="journal article" date="2020" name="Nat. Food">
        <title>A phased Vanilla planifolia genome enables genetic improvement of flavour and production.</title>
        <authorList>
            <person name="Hasing T."/>
            <person name="Tang H."/>
            <person name="Brym M."/>
            <person name="Khazi F."/>
            <person name="Huang T."/>
            <person name="Chambers A.H."/>
        </authorList>
    </citation>
    <scope>NUCLEOTIDE SEQUENCE [LARGE SCALE GENOMIC DNA]</scope>
    <source>
        <tissue evidence="2">Leaf</tissue>
    </source>
</reference>
<comment type="caution">
    <text evidence="2">The sequence shown here is derived from an EMBL/GenBank/DDBJ whole genome shotgun (WGS) entry which is preliminary data.</text>
</comment>